<evidence type="ECO:0000256" key="1">
    <source>
        <dbReference type="SAM" id="MobiDB-lite"/>
    </source>
</evidence>
<dbReference type="OrthoDB" id="71421at2"/>
<evidence type="ECO:0000313" key="3">
    <source>
        <dbReference type="Proteomes" id="UP000002524"/>
    </source>
</evidence>
<accession>Q9RU55</accession>
<sequence>MTLTAGRAPGRTPLGLPCRSGNSTSGGQFMSEKTTLDHLADAAGAKLNEVADRARAAGHEVAARVSDSPLDTASEKVKAGVDRAKAGIHNAEAHASYDEGHREATDGDGH</sequence>
<dbReference type="Proteomes" id="UP000002524">
    <property type="component" value="Chromosome 1"/>
</dbReference>
<dbReference type="KEGG" id="dra:DR_1539"/>
<protein>
    <submittedName>
        <fullName evidence="2">Uncharacterized protein</fullName>
    </submittedName>
</protein>
<feature type="region of interest" description="Disordered" evidence="1">
    <location>
        <begin position="88"/>
        <end position="110"/>
    </location>
</feature>
<gene>
    <name evidence="2" type="ordered locus">DR_1539</name>
</gene>
<dbReference type="PIR" id="C75382">
    <property type="entry name" value="C75382"/>
</dbReference>
<dbReference type="PaxDb" id="243230-DR_1539"/>
<reference evidence="2 3" key="1">
    <citation type="journal article" date="1999" name="Science">
        <title>Genome sequence of the radioresistant bacterium Deinococcus radiodurans R1.</title>
        <authorList>
            <person name="White O."/>
            <person name="Eisen J.A."/>
            <person name="Heidelberg J.F."/>
            <person name="Hickey E.K."/>
            <person name="Peterson J.D."/>
            <person name="Dodson R.J."/>
            <person name="Haft D.H."/>
            <person name="Gwinn M.L."/>
            <person name="Nelson W.C."/>
            <person name="Richardson D.L."/>
            <person name="Moffat K.S."/>
            <person name="Qin H."/>
            <person name="Jiang L."/>
            <person name="Pamphile W."/>
            <person name="Crosby M."/>
            <person name="Shen M."/>
            <person name="Vamathevan J.J."/>
            <person name="Lam P."/>
            <person name="McDonald L."/>
            <person name="Utterback T."/>
            <person name="Zalewski C."/>
            <person name="Makarova K.S."/>
            <person name="Aravind L."/>
            <person name="Daly M.J."/>
            <person name="Minton K.W."/>
            <person name="Fleischmann R.D."/>
            <person name="Ketchum K.A."/>
            <person name="Nelson K.E."/>
            <person name="Salzberg S."/>
            <person name="Smith H.O."/>
            <person name="Venter J.C."/>
            <person name="Fraser C.M."/>
        </authorList>
    </citation>
    <scope>NUCLEOTIDE SEQUENCE [LARGE SCALE GENOMIC DNA]</scope>
    <source>
        <strain evidence="3">ATCC 13939 / DSM 20539 / JCM 16871 / LMG 4051 / NBRC 15346 / NCIMB 9279 / R1 / VKM B-1422</strain>
    </source>
</reference>
<proteinExistence type="predicted"/>
<organism evidence="2 3">
    <name type="scientific">Deinococcus radiodurans (strain ATCC 13939 / DSM 20539 / JCM 16871 / CCUG 27074 / LMG 4051 / NBRC 15346 / NCIMB 9279 / VKM B-1422 / R1)</name>
    <dbReference type="NCBI Taxonomy" id="243230"/>
    <lineage>
        <taxon>Bacteria</taxon>
        <taxon>Thermotogati</taxon>
        <taxon>Deinococcota</taxon>
        <taxon>Deinococci</taxon>
        <taxon>Deinococcales</taxon>
        <taxon>Deinococcaceae</taxon>
        <taxon>Deinococcus</taxon>
    </lineage>
</organism>
<name>Q9RU55_DEIRA</name>
<feature type="compositionally biased region" description="Polar residues" evidence="1">
    <location>
        <begin position="20"/>
        <end position="31"/>
    </location>
</feature>
<dbReference type="AlphaFoldDB" id="Q9RU55"/>
<evidence type="ECO:0000313" key="2">
    <source>
        <dbReference type="EMBL" id="AAF11112.1"/>
    </source>
</evidence>
<feature type="region of interest" description="Disordered" evidence="1">
    <location>
        <begin position="1"/>
        <end position="31"/>
    </location>
</feature>
<keyword evidence="3" id="KW-1185">Reference proteome</keyword>
<dbReference type="PATRIC" id="fig|243230.17.peg.1741"/>
<dbReference type="EMBL" id="AE000513">
    <property type="protein sequence ID" value="AAF11112.1"/>
    <property type="molecule type" value="Genomic_DNA"/>
</dbReference>
<dbReference type="HOGENOM" id="CLU_173134_0_0_0"/>
<dbReference type="InParanoid" id="Q9RU55"/>
<dbReference type="EnsemblBacteria" id="AAF11112">
    <property type="protein sequence ID" value="AAF11112"/>
    <property type="gene ID" value="DR_1539"/>
</dbReference>